<dbReference type="GO" id="GO:0003677">
    <property type="term" value="F:DNA binding"/>
    <property type="evidence" value="ECO:0007669"/>
    <property type="project" value="UniProtKB-KW"/>
</dbReference>
<keyword evidence="2" id="KW-0963">Cytoplasm</keyword>
<dbReference type="Proteomes" id="UP000199695">
    <property type="component" value="Unassembled WGS sequence"/>
</dbReference>
<dbReference type="PANTHER" id="PTHR33164:SF5">
    <property type="entry name" value="ORGANIC HYDROPEROXIDE RESISTANCE TRANSCRIPTIONAL REGULATOR"/>
    <property type="match status" value="1"/>
</dbReference>
<dbReference type="SMART" id="SM00347">
    <property type="entry name" value="HTH_MARR"/>
    <property type="match status" value="1"/>
</dbReference>
<dbReference type="SUPFAM" id="SSF46785">
    <property type="entry name" value="Winged helix' DNA-binding domain"/>
    <property type="match status" value="1"/>
</dbReference>
<evidence type="ECO:0000256" key="5">
    <source>
        <dbReference type="ARBA" id="ARBA00023163"/>
    </source>
</evidence>
<feature type="domain" description="HTH marR-type" evidence="6">
    <location>
        <begin position="10"/>
        <end position="144"/>
    </location>
</feature>
<dbReference type="AlphaFoldDB" id="A0A1H8IBQ2"/>
<dbReference type="PRINTS" id="PR00598">
    <property type="entry name" value="HTHMARR"/>
</dbReference>
<dbReference type="Gene3D" id="1.10.10.10">
    <property type="entry name" value="Winged helix-like DNA-binding domain superfamily/Winged helix DNA-binding domain"/>
    <property type="match status" value="1"/>
</dbReference>
<evidence type="ECO:0000259" key="6">
    <source>
        <dbReference type="PROSITE" id="PS50995"/>
    </source>
</evidence>
<dbReference type="RefSeq" id="WP_089971917.1">
    <property type="nucleotide sequence ID" value="NZ_FOCQ01000017.1"/>
</dbReference>
<dbReference type="GO" id="GO:0006950">
    <property type="term" value="P:response to stress"/>
    <property type="evidence" value="ECO:0007669"/>
    <property type="project" value="TreeGrafter"/>
</dbReference>
<dbReference type="InterPro" id="IPR036388">
    <property type="entry name" value="WH-like_DNA-bd_sf"/>
</dbReference>
<proteinExistence type="predicted"/>
<keyword evidence="4 7" id="KW-0238">DNA-binding</keyword>
<reference evidence="7 8" key="1">
    <citation type="submission" date="2016-10" db="EMBL/GenBank/DDBJ databases">
        <authorList>
            <person name="de Groot N.N."/>
        </authorList>
    </citation>
    <scope>NUCLEOTIDE SEQUENCE [LARGE SCALE GENOMIC DNA]</scope>
    <source>
        <strain evidence="7 8">DSM 46701</strain>
    </source>
</reference>
<dbReference type="EMBL" id="FOCQ01000017">
    <property type="protein sequence ID" value="SEN65627.1"/>
    <property type="molecule type" value="Genomic_DNA"/>
</dbReference>
<dbReference type="PANTHER" id="PTHR33164">
    <property type="entry name" value="TRANSCRIPTIONAL REGULATOR, MARR FAMILY"/>
    <property type="match status" value="1"/>
</dbReference>
<dbReference type="PROSITE" id="PS50995">
    <property type="entry name" value="HTH_MARR_2"/>
    <property type="match status" value="1"/>
</dbReference>
<gene>
    <name evidence="7" type="ORF">SAMN05444955_1173</name>
</gene>
<accession>A0A1H8IBQ2</accession>
<dbReference type="InterPro" id="IPR055166">
    <property type="entry name" value="Transc_reg_Sar_Rot_HTH"/>
</dbReference>
<dbReference type="InterPro" id="IPR036390">
    <property type="entry name" value="WH_DNA-bd_sf"/>
</dbReference>
<keyword evidence="8" id="KW-1185">Reference proteome</keyword>
<evidence type="ECO:0000256" key="3">
    <source>
        <dbReference type="ARBA" id="ARBA00023015"/>
    </source>
</evidence>
<comment type="subcellular location">
    <subcellularLocation>
        <location evidence="1">Cytoplasm</location>
    </subcellularLocation>
</comment>
<keyword evidence="3" id="KW-0805">Transcription regulation</keyword>
<dbReference type="FunFam" id="1.10.10.10:FF:000163">
    <property type="entry name" value="MarR family transcriptional regulator"/>
    <property type="match status" value="1"/>
</dbReference>
<dbReference type="GO" id="GO:0003700">
    <property type="term" value="F:DNA-binding transcription factor activity"/>
    <property type="evidence" value="ECO:0007669"/>
    <property type="project" value="InterPro"/>
</dbReference>
<evidence type="ECO:0000256" key="4">
    <source>
        <dbReference type="ARBA" id="ARBA00023125"/>
    </source>
</evidence>
<sequence length="150" mass="17628">MDEQTLLKLDNQLCFTIYACSREISRLYRPLLDKLGLTYPQYLVLLILWEQQESTVKELGELLYLDSGTLTPMLKRMEAAGLIIRERSSEDERKVIIRLTEQGRDLREKATCIPKALLTQSGISREEFIRLLNQCKQLLERVHQLNEKFR</sequence>
<dbReference type="Pfam" id="PF22381">
    <property type="entry name" value="Staph_reg_Sar_Rot"/>
    <property type="match status" value="1"/>
</dbReference>
<evidence type="ECO:0000256" key="1">
    <source>
        <dbReference type="ARBA" id="ARBA00004496"/>
    </source>
</evidence>
<keyword evidence="5" id="KW-0804">Transcription</keyword>
<dbReference type="STRING" id="1173111.SAMN05444955_1173"/>
<evidence type="ECO:0000313" key="7">
    <source>
        <dbReference type="EMBL" id="SEN65627.1"/>
    </source>
</evidence>
<protein>
    <submittedName>
        <fullName evidence="7">DNA-binding transcriptional regulator, MarR family</fullName>
    </submittedName>
</protein>
<dbReference type="InterPro" id="IPR039422">
    <property type="entry name" value="MarR/SlyA-like"/>
</dbReference>
<organism evidence="7 8">
    <name type="scientific">Lihuaxuella thermophila</name>
    <dbReference type="NCBI Taxonomy" id="1173111"/>
    <lineage>
        <taxon>Bacteria</taxon>
        <taxon>Bacillati</taxon>
        <taxon>Bacillota</taxon>
        <taxon>Bacilli</taxon>
        <taxon>Bacillales</taxon>
        <taxon>Thermoactinomycetaceae</taxon>
        <taxon>Lihuaxuella</taxon>
    </lineage>
</organism>
<name>A0A1H8IBQ2_9BACL</name>
<evidence type="ECO:0000313" key="8">
    <source>
        <dbReference type="Proteomes" id="UP000199695"/>
    </source>
</evidence>
<evidence type="ECO:0000256" key="2">
    <source>
        <dbReference type="ARBA" id="ARBA00022490"/>
    </source>
</evidence>
<dbReference type="OrthoDB" id="9806864at2"/>
<dbReference type="InterPro" id="IPR000835">
    <property type="entry name" value="HTH_MarR-typ"/>
</dbReference>
<dbReference type="GO" id="GO:0005737">
    <property type="term" value="C:cytoplasm"/>
    <property type="evidence" value="ECO:0007669"/>
    <property type="project" value="UniProtKB-SubCell"/>
</dbReference>